<comment type="similarity">
    <text evidence="3 6">Belongs to the RecX family.</text>
</comment>
<comment type="function">
    <text evidence="1 6">Modulates RecA activity.</text>
</comment>
<evidence type="ECO:0000313" key="10">
    <source>
        <dbReference type="EMBL" id="ORI98553.1"/>
    </source>
</evidence>
<evidence type="ECO:0000256" key="6">
    <source>
        <dbReference type="HAMAP-Rule" id="MF_01114"/>
    </source>
</evidence>
<dbReference type="GO" id="GO:0006282">
    <property type="term" value="P:regulation of DNA repair"/>
    <property type="evidence" value="ECO:0007669"/>
    <property type="project" value="UniProtKB-UniRule"/>
</dbReference>
<evidence type="ECO:0000259" key="9">
    <source>
        <dbReference type="Pfam" id="PF21982"/>
    </source>
</evidence>
<feature type="domain" description="RecX third three-helical" evidence="8">
    <location>
        <begin position="160"/>
        <end position="201"/>
    </location>
</feature>
<keyword evidence="5 6" id="KW-0963">Cytoplasm</keyword>
<dbReference type="Pfam" id="PF02631">
    <property type="entry name" value="RecX_HTH2"/>
    <property type="match status" value="1"/>
</dbReference>
<dbReference type="Pfam" id="PF21981">
    <property type="entry name" value="RecX_HTH3"/>
    <property type="match status" value="2"/>
</dbReference>
<dbReference type="PANTHER" id="PTHR33602">
    <property type="entry name" value="REGULATORY PROTEIN RECX FAMILY PROTEIN"/>
    <property type="match status" value="1"/>
</dbReference>
<protein>
    <recommendedName>
        <fullName evidence="4 6">Regulatory protein RecX</fullName>
    </recommendedName>
</protein>
<comment type="subcellular location">
    <subcellularLocation>
        <location evidence="2 6">Cytoplasm</location>
    </subcellularLocation>
</comment>
<comment type="caution">
    <text evidence="10">The sequence shown here is derived from an EMBL/GenBank/DDBJ whole genome shotgun (WGS) entry which is preliminary data.</text>
</comment>
<dbReference type="InterPro" id="IPR053925">
    <property type="entry name" value="RecX_HTH_3rd"/>
</dbReference>
<accession>A0A1X0VFS3</accession>
<dbReference type="NCBIfam" id="NF010733">
    <property type="entry name" value="PRK14135.1"/>
    <property type="match status" value="1"/>
</dbReference>
<dbReference type="RefSeq" id="WP_080519013.1">
    <property type="nucleotide sequence ID" value="NZ_MPLS01000002.1"/>
</dbReference>
<evidence type="ECO:0000313" key="11">
    <source>
        <dbReference type="Proteomes" id="UP000192288"/>
    </source>
</evidence>
<name>A0A1X0VFS3_LEUPS</name>
<dbReference type="STRING" id="33968.BMS77_02210"/>
<evidence type="ECO:0000256" key="5">
    <source>
        <dbReference type="ARBA" id="ARBA00022490"/>
    </source>
</evidence>
<feature type="domain" description="RecX first three-helical" evidence="9">
    <location>
        <begin position="61"/>
        <end position="100"/>
    </location>
</feature>
<dbReference type="Pfam" id="PF21982">
    <property type="entry name" value="RecX_HTH1"/>
    <property type="match status" value="1"/>
</dbReference>
<gene>
    <name evidence="6" type="primary">recX</name>
    <name evidence="10" type="ORF">BMR96_00675</name>
</gene>
<evidence type="ECO:0000256" key="2">
    <source>
        <dbReference type="ARBA" id="ARBA00004496"/>
    </source>
</evidence>
<dbReference type="Gene3D" id="1.10.10.10">
    <property type="entry name" value="Winged helix-like DNA-binding domain superfamily/Winged helix DNA-binding domain"/>
    <property type="match status" value="4"/>
</dbReference>
<feature type="domain" description="RecX third three-helical" evidence="8">
    <location>
        <begin position="213"/>
        <end position="258"/>
    </location>
</feature>
<evidence type="ECO:0000256" key="4">
    <source>
        <dbReference type="ARBA" id="ARBA00018111"/>
    </source>
</evidence>
<dbReference type="EMBL" id="MPLS01000002">
    <property type="protein sequence ID" value="ORI98553.1"/>
    <property type="molecule type" value="Genomic_DNA"/>
</dbReference>
<evidence type="ECO:0000259" key="8">
    <source>
        <dbReference type="Pfam" id="PF21981"/>
    </source>
</evidence>
<dbReference type="InterPro" id="IPR003783">
    <property type="entry name" value="Regulatory_RecX"/>
</dbReference>
<dbReference type="InterPro" id="IPR036388">
    <property type="entry name" value="WH-like_DNA-bd_sf"/>
</dbReference>
<feature type="domain" description="RecX second three-helical" evidence="7">
    <location>
        <begin position="107"/>
        <end position="148"/>
    </location>
</feature>
<dbReference type="AlphaFoldDB" id="A0A1X0VFS3"/>
<dbReference type="InterPro" id="IPR053924">
    <property type="entry name" value="RecX_HTH_2nd"/>
</dbReference>
<organism evidence="10 11">
    <name type="scientific">Leuconostoc pseudomesenteroides</name>
    <dbReference type="NCBI Taxonomy" id="33968"/>
    <lineage>
        <taxon>Bacteria</taxon>
        <taxon>Bacillati</taxon>
        <taxon>Bacillota</taxon>
        <taxon>Bacilli</taxon>
        <taxon>Lactobacillales</taxon>
        <taxon>Lactobacillaceae</taxon>
        <taxon>Leuconostoc</taxon>
    </lineage>
</organism>
<dbReference type="GO" id="GO:0005737">
    <property type="term" value="C:cytoplasm"/>
    <property type="evidence" value="ECO:0007669"/>
    <property type="project" value="UniProtKB-SubCell"/>
</dbReference>
<evidence type="ECO:0000256" key="1">
    <source>
        <dbReference type="ARBA" id="ARBA00003529"/>
    </source>
</evidence>
<proteinExistence type="inferred from homology"/>
<sequence length="266" mass="30140">MKIITKISVQKQAGRYNIDLDNQFAFGVSESVLIKYGLAKGRELDDDLIADIKLSDEVAKAMRVALNYLGHSLRTIKQVQQKMHDKEIPEQVQLQVISQLEAQHYLDDLNYAIHYVATKKTISPKGPIVIKMALKQAGVSDINIEEALATYTDEEQIIIVTQLAKKAAVTYKRESTRSKQQKIIAALAKKGFSFDIAQNVVSDLEAENDEQSEIENIQRGADKLWRRYHRDDNSKRQFKTKKGLYAKGYPSDLIDSVLTNLVLEDD</sequence>
<dbReference type="InterPro" id="IPR053926">
    <property type="entry name" value="RecX_HTH_1st"/>
</dbReference>
<evidence type="ECO:0000259" key="7">
    <source>
        <dbReference type="Pfam" id="PF02631"/>
    </source>
</evidence>
<evidence type="ECO:0000256" key="3">
    <source>
        <dbReference type="ARBA" id="ARBA00009695"/>
    </source>
</evidence>
<dbReference type="Proteomes" id="UP000192288">
    <property type="component" value="Unassembled WGS sequence"/>
</dbReference>
<dbReference type="eggNOG" id="COG2137">
    <property type="taxonomic scope" value="Bacteria"/>
</dbReference>
<reference evidence="10 11" key="1">
    <citation type="journal article" date="2017" name="Front. Microbiol.">
        <title>Genomic Characterization of Dairy Associated Leuconostoc Species and Diversity of Leuconostocs in Undefined Mixed Mesophilic Starter Cultures.</title>
        <authorList>
            <person name="Frantzen C.A."/>
            <person name="Kot W."/>
            <person name="Pedersen T.B."/>
            <person name="Ardo Y.M."/>
            <person name="Broadbent J.R."/>
            <person name="Neve H."/>
            <person name="Hansen L.H."/>
            <person name="Dal Bello F."/>
            <person name="Ostlie H.M."/>
            <person name="Kleppen H.P."/>
            <person name="Vogensen F.K."/>
            <person name="Holo H."/>
        </authorList>
    </citation>
    <scope>NUCLEOTIDE SEQUENCE [LARGE SCALE GENOMIC DNA]</scope>
    <source>
        <strain evidence="10 11">LMGCF08</strain>
    </source>
</reference>
<dbReference type="PANTHER" id="PTHR33602:SF1">
    <property type="entry name" value="REGULATORY PROTEIN RECX FAMILY PROTEIN"/>
    <property type="match status" value="1"/>
</dbReference>
<dbReference type="HAMAP" id="MF_01114">
    <property type="entry name" value="RecX"/>
    <property type="match status" value="1"/>
</dbReference>